<organism evidence="3 4">
    <name type="scientific">Lupinus albus</name>
    <name type="common">White lupine</name>
    <name type="synonym">Lupinus termis</name>
    <dbReference type="NCBI Taxonomy" id="3870"/>
    <lineage>
        <taxon>Eukaryota</taxon>
        <taxon>Viridiplantae</taxon>
        <taxon>Streptophyta</taxon>
        <taxon>Embryophyta</taxon>
        <taxon>Tracheophyta</taxon>
        <taxon>Spermatophyta</taxon>
        <taxon>Magnoliopsida</taxon>
        <taxon>eudicotyledons</taxon>
        <taxon>Gunneridae</taxon>
        <taxon>Pentapetalae</taxon>
        <taxon>rosids</taxon>
        <taxon>fabids</taxon>
        <taxon>Fabales</taxon>
        <taxon>Fabaceae</taxon>
        <taxon>Papilionoideae</taxon>
        <taxon>50 kb inversion clade</taxon>
        <taxon>genistoids sensu lato</taxon>
        <taxon>core genistoids</taxon>
        <taxon>Genisteae</taxon>
        <taxon>Lupinus</taxon>
    </lineage>
</organism>
<dbReference type="GO" id="GO:0080044">
    <property type="term" value="F:quercetin 7-O-glucosyltransferase activity"/>
    <property type="evidence" value="ECO:0007669"/>
    <property type="project" value="TreeGrafter"/>
</dbReference>
<evidence type="ECO:0000313" key="3">
    <source>
        <dbReference type="EMBL" id="KAE9612618.1"/>
    </source>
</evidence>
<dbReference type="SUPFAM" id="SSF53756">
    <property type="entry name" value="UDP-Glycosyltransferase/glycogen phosphorylase"/>
    <property type="match status" value="1"/>
</dbReference>
<dbReference type="PROSITE" id="PS00018">
    <property type="entry name" value="EF_HAND_1"/>
    <property type="match status" value="1"/>
</dbReference>
<dbReference type="FunFam" id="3.40.50.2000:FF:000061">
    <property type="entry name" value="UDP-glycosyltransferase 83A1"/>
    <property type="match status" value="1"/>
</dbReference>
<dbReference type="Proteomes" id="UP000447434">
    <property type="component" value="Chromosome 6"/>
</dbReference>
<name>A0A6A4QEX9_LUPAL</name>
<protein>
    <submittedName>
        <fullName evidence="3">Putative hexosyltransferase</fullName>
    </submittedName>
</protein>
<evidence type="ECO:0000313" key="4">
    <source>
        <dbReference type="Proteomes" id="UP000447434"/>
    </source>
</evidence>
<dbReference type="FunFam" id="3.40.50.2000:FF:000108">
    <property type="entry name" value="UDP-glycosyltransferase 83A1"/>
    <property type="match status" value="1"/>
</dbReference>
<evidence type="ECO:0000256" key="2">
    <source>
        <dbReference type="ARBA" id="ARBA00022679"/>
    </source>
</evidence>
<reference evidence="4" key="1">
    <citation type="journal article" date="2020" name="Nat. Commun.">
        <title>Genome sequence of the cluster root forming white lupin.</title>
        <authorList>
            <person name="Hufnagel B."/>
            <person name="Marques A."/>
            <person name="Soriano A."/>
            <person name="Marques L."/>
            <person name="Divol F."/>
            <person name="Doumas P."/>
            <person name="Sallet E."/>
            <person name="Mancinotti D."/>
            <person name="Carrere S."/>
            <person name="Marande W."/>
            <person name="Arribat S."/>
            <person name="Keller J."/>
            <person name="Huneau C."/>
            <person name="Blein T."/>
            <person name="Aime D."/>
            <person name="Laguerre M."/>
            <person name="Taylor J."/>
            <person name="Schubert V."/>
            <person name="Nelson M."/>
            <person name="Geu-Flores F."/>
            <person name="Crespi M."/>
            <person name="Gallardo-Guerrero K."/>
            <person name="Delaux P.-M."/>
            <person name="Salse J."/>
            <person name="Berges H."/>
            <person name="Guyot R."/>
            <person name="Gouzy J."/>
            <person name="Peret B."/>
        </authorList>
    </citation>
    <scope>NUCLEOTIDE SEQUENCE [LARGE SCALE GENOMIC DNA]</scope>
    <source>
        <strain evidence="4">cv. Amiga</strain>
    </source>
</reference>
<evidence type="ECO:0000256" key="1">
    <source>
        <dbReference type="ARBA" id="ARBA00009995"/>
    </source>
</evidence>
<dbReference type="InterPro" id="IPR002213">
    <property type="entry name" value="UDP_glucos_trans"/>
</dbReference>
<dbReference type="PANTHER" id="PTHR11926:SF1530">
    <property type="entry name" value="EF-HAND DOMAIN-CONTAINING PROTEIN"/>
    <property type="match status" value="1"/>
</dbReference>
<proteinExistence type="inferred from homology"/>
<dbReference type="PANTHER" id="PTHR11926">
    <property type="entry name" value="GLUCOSYL/GLUCURONOSYL TRANSFERASES"/>
    <property type="match status" value="1"/>
</dbReference>
<dbReference type="Gene3D" id="3.40.50.2000">
    <property type="entry name" value="Glycogen Phosphorylase B"/>
    <property type="match status" value="2"/>
</dbReference>
<dbReference type="EMBL" id="WOCE01000006">
    <property type="protein sequence ID" value="KAE9612618.1"/>
    <property type="molecule type" value="Genomic_DNA"/>
</dbReference>
<gene>
    <name evidence="3" type="ORF">Lalb_Chr06g0174971</name>
</gene>
<sequence>MRNQIPTLLMLPCPATGHVNPMITIALKLVQNGCNIIFVNTEFNHNRVVKQEIIDNESSIKFMSIKDGLGSENDRSNAGELCESMLKNMPSMLEKLIEEIHLSSDHRICCIIADMAMGWAMEVACKLRIKGALFWTGSAVMFALTSNTSMLIDNGVIDSQGMPLTTRRFQLLPDMPAVMDTNVIWWSKISNTTIQKKVYNYFVQCMQYINLTDWWLCNTTYELEPTTLSFVPKLLPIGPLLRSYDNAVATVTATSIGQFWDEDLSCMSWLDQQPHNSVLYVAFGSSTLFDQNQFAELALGLELTNRPFLWVVRQDYHRSNKIAYTSEIRENRGKIVGWAPQEKVLSHPAIACFVSHCGWNSTIEGLSNGVPFLCWPYFTDQFHNKTYICEELKVGLGFDSNENGLIQSGDIKMKVDQLLNDENIRSRSLKVKEKLLSNISKEGQSSMNLKRFVEWLKE</sequence>
<dbReference type="InterPro" id="IPR018247">
    <property type="entry name" value="EF_Hand_1_Ca_BS"/>
</dbReference>
<dbReference type="OrthoDB" id="5835829at2759"/>
<dbReference type="CDD" id="cd03784">
    <property type="entry name" value="GT1_Gtf-like"/>
    <property type="match status" value="1"/>
</dbReference>
<dbReference type="Pfam" id="PF00201">
    <property type="entry name" value="UDPGT"/>
    <property type="match status" value="1"/>
</dbReference>
<keyword evidence="2 3" id="KW-0808">Transferase</keyword>
<comment type="caution">
    <text evidence="3">The sequence shown here is derived from an EMBL/GenBank/DDBJ whole genome shotgun (WGS) entry which is preliminary data.</text>
</comment>
<dbReference type="AlphaFoldDB" id="A0A6A4QEX9"/>
<comment type="similarity">
    <text evidence="1">Belongs to the UDP-glycosyltransferase family.</text>
</comment>
<accession>A0A6A4QEX9</accession>
<dbReference type="GO" id="GO:0080043">
    <property type="term" value="F:quercetin 3-O-glucosyltransferase activity"/>
    <property type="evidence" value="ECO:0007669"/>
    <property type="project" value="TreeGrafter"/>
</dbReference>
<keyword evidence="4" id="KW-1185">Reference proteome</keyword>